<proteinExistence type="predicted"/>
<feature type="compositionally biased region" description="Basic and acidic residues" evidence="1">
    <location>
        <begin position="505"/>
        <end position="517"/>
    </location>
</feature>
<keyword evidence="2" id="KW-0472">Membrane</keyword>
<reference evidence="3 4" key="1">
    <citation type="journal article" date="2021" name="MBio">
        <title>A New Model Trypanosomatid, Novymonas esmeraldas: Genomic Perception of Its 'Candidatus Pandoraea novymonadis' Endosymbiont.</title>
        <authorList>
            <person name="Zakharova A."/>
            <person name="Saura A."/>
            <person name="Butenko A."/>
            <person name="Podesvova L."/>
            <person name="Warmusova S."/>
            <person name="Kostygov A.Y."/>
            <person name="Nenarokova A."/>
            <person name="Lukes J."/>
            <person name="Opperdoes F.R."/>
            <person name="Yurchenko V."/>
        </authorList>
    </citation>
    <scope>NUCLEOTIDE SEQUENCE [LARGE SCALE GENOMIC DNA]</scope>
    <source>
        <strain evidence="3 4">E262AT.01</strain>
    </source>
</reference>
<feature type="compositionally biased region" description="Polar residues" evidence="1">
    <location>
        <begin position="801"/>
        <end position="812"/>
    </location>
</feature>
<feature type="compositionally biased region" description="Low complexity" evidence="1">
    <location>
        <begin position="452"/>
        <end position="491"/>
    </location>
</feature>
<keyword evidence="2" id="KW-0812">Transmembrane</keyword>
<keyword evidence="2" id="KW-1133">Transmembrane helix</keyword>
<dbReference type="Proteomes" id="UP001430356">
    <property type="component" value="Unassembled WGS sequence"/>
</dbReference>
<sequence length="821" mass="87110">MRAAAASSSTAPAAAAAAASSSFAYSTPEMLSAVTTANDNIAEISDARTRARPTSATSANRDHSICREADIELEWKTAPAAQTREPPPPALTHSRAGGAASGDDASVCSATDAAAAVAAVPTSTAAPPLTAVEEQPPRGSASGIPAIVVLRHRMGYSTVVLSAHQRATYGRHDLENFVLYKERKYDSVNVLWRFCVLVLVVLSFAVFCLVFSTCTTEWLSVQNGDTYVSVGLFVACSDRLLRTCTSRQSSQLEWVVVDAVTGATLCHASADFARRFIGALWAMGILQLICEAAALVLCLRILSRPTRSGALVALFFDLLLSMCCGITTVVLFTFYTACLRRTCEGQHVSSKVCNVHYRYGYRLYIGAVAVHGLLLVLALCMHSFIHNIRVTARQQLRHERRRLAREVQEDDYVVRMLSSPPTTDLPSSAGAAAAAASGGVGGSEHVWSGSGTRPAWTTARAAPAPATRRHAAMASTTTATTTVSPVSAGATHPSTSWGNRSGGVGEREASDAAVDAGERAGRHVATLRPALLAAAESSVGRAERDAEDGALAGVAAPRARDGVPLHQDRPHISFAGVPDVADAGAELLSGSRRGPASRPTRARRRARLGHRTLRRFFDREYDANYLTAAELGVPIAGATDWVYDDRSDMYYSFDRHMFWDPLTHEYYSCALKSWQESPSHVVEVRDVLDYMLESPPPSSGSSSSGSGSGNDGSGASGDESDMTCSSGDREDNALWRQRRRQRCSGEPITPATASGMTTTRVGPGGGGGDSALSVFSSRVNRPMSSGVMGEGEAEMEEVAFTSGSPEGTTLLANESVAHRPQ</sequence>
<gene>
    <name evidence="3" type="ORF">NESM_000729200</name>
</gene>
<evidence type="ECO:0000313" key="4">
    <source>
        <dbReference type="Proteomes" id="UP001430356"/>
    </source>
</evidence>
<accession>A0AAW0EW66</accession>
<organism evidence="3 4">
    <name type="scientific">Novymonas esmeraldas</name>
    <dbReference type="NCBI Taxonomy" id="1808958"/>
    <lineage>
        <taxon>Eukaryota</taxon>
        <taxon>Discoba</taxon>
        <taxon>Euglenozoa</taxon>
        <taxon>Kinetoplastea</taxon>
        <taxon>Metakinetoplastina</taxon>
        <taxon>Trypanosomatida</taxon>
        <taxon>Trypanosomatidae</taxon>
        <taxon>Novymonas</taxon>
    </lineage>
</organism>
<comment type="caution">
    <text evidence="3">The sequence shown here is derived from an EMBL/GenBank/DDBJ whole genome shotgun (WGS) entry which is preliminary data.</text>
</comment>
<keyword evidence="4" id="KW-1185">Reference proteome</keyword>
<dbReference type="AlphaFoldDB" id="A0AAW0EW66"/>
<feature type="transmembrane region" description="Helical" evidence="2">
    <location>
        <begin position="359"/>
        <end position="385"/>
    </location>
</feature>
<evidence type="ECO:0000313" key="3">
    <source>
        <dbReference type="EMBL" id="KAK7197766.1"/>
    </source>
</evidence>
<feature type="transmembrane region" description="Helical" evidence="2">
    <location>
        <begin position="279"/>
        <end position="302"/>
    </location>
</feature>
<feature type="transmembrane region" description="Helical" evidence="2">
    <location>
        <begin position="190"/>
        <end position="211"/>
    </location>
</feature>
<evidence type="ECO:0000256" key="2">
    <source>
        <dbReference type="SAM" id="Phobius"/>
    </source>
</evidence>
<feature type="region of interest" description="Disordered" evidence="1">
    <location>
        <begin position="442"/>
        <end position="517"/>
    </location>
</feature>
<feature type="compositionally biased region" description="Gly residues" evidence="1">
    <location>
        <begin position="706"/>
        <end position="715"/>
    </location>
</feature>
<feature type="region of interest" description="Disordered" evidence="1">
    <location>
        <begin position="691"/>
        <end position="821"/>
    </location>
</feature>
<feature type="region of interest" description="Disordered" evidence="1">
    <location>
        <begin position="79"/>
        <end position="103"/>
    </location>
</feature>
<dbReference type="EMBL" id="JAECZO010000118">
    <property type="protein sequence ID" value="KAK7197766.1"/>
    <property type="molecule type" value="Genomic_DNA"/>
</dbReference>
<protein>
    <submittedName>
        <fullName evidence="3">Uncharacterized protein</fullName>
    </submittedName>
</protein>
<feature type="transmembrane region" description="Helical" evidence="2">
    <location>
        <begin position="314"/>
        <end position="338"/>
    </location>
</feature>
<name>A0AAW0EW66_9TRYP</name>
<feature type="region of interest" description="Disordered" evidence="1">
    <location>
        <begin position="44"/>
        <end position="65"/>
    </location>
</feature>
<evidence type="ECO:0000256" key="1">
    <source>
        <dbReference type="SAM" id="MobiDB-lite"/>
    </source>
</evidence>